<evidence type="ECO:0000313" key="2">
    <source>
        <dbReference type="Proteomes" id="UP001607303"/>
    </source>
</evidence>
<protein>
    <submittedName>
        <fullName evidence="1">Uncharacterized protein</fullName>
    </submittedName>
</protein>
<dbReference type="AlphaFoldDB" id="A0ABD2BQ98"/>
<keyword evidence="2" id="KW-1185">Reference proteome</keyword>
<sequence>MEEKGIRNEEVGGGVREGGELEPNIELSFRSTYKQDTAVLARKRSPKLYRELLRAAKLKFSHRPTGFLFRVPSRSLVTDSDSPFADARRTVSRESRVLDSIIQTRPPLA</sequence>
<evidence type="ECO:0000313" key="1">
    <source>
        <dbReference type="EMBL" id="KAL2734865.1"/>
    </source>
</evidence>
<reference evidence="1 2" key="1">
    <citation type="journal article" date="2024" name="Ann. Entomol. Soc. Am.">
        <title>Genomic analyses of the southern and eastern yellowjacket wasps (Hymenoptera: Vespidae) reveal evolutionary signatures of social life.</title>
        <authorList>
            <person name="Catto M.A."/>
            <person name="Caine P.B."/>
            <person name="Orr S.E."/>
            <person name="Hunt B.G."/>
            <person name="Goodisman M.A.D."/>
        </authorList>
    </citation>
    <scope>NUCLEOTIDE SEQUENCE [LARGE SCALE GENOMIC DNA]</scope>
    <source>
        <strain evidence="1">232</strain>
        <tissue evidence="1">Head and thorax</tissue>
    </source>
</reference>
<organism evidence="1 2">
    <name type="scientific">Vespula maculifrons</name>
    <name type="common">Eastern yellow jacket</name>
    <name type="synonym">Wasp</name>
    <dbReference type="NCBI Taxonomy" id="7453"/>
    <lineage>
        <taxon>Eukaryota</taxon>
        <taxon>Metazoa</taxon>
        <taxon>Ecdysozoa</taxon>
        <taxon>Arthropoda</taxon>
        <taxon>Hexapoda</taxon>
        <taxon>Insecta</taxon>
        <taxon>Pterygota</taxon>
        <taxon>Neoptera</taxon>
        <taxon>Endopterygota</taxon>
        <taxon>Hymenoptera</taxon>
        <taxon>Apocrita</taxon>
        <taxon>Aculeata</taxon>
        <taxon>Vespoidea</taxon>
        <taxon>Vespidae</taxon>
        <taxon>Vespinae</taxon>
        <taxon>Vespula</taxon>
    </lineage>
</organism>
<comment type="caution">
    <text evidence="1">The sequence shown here is derived from an EMBL/GenBank/DDBJ whole genome shotgun (WGS) entry which is preliminary data.</text>
</comment>
<accession>A0ABD2BQ98</accession>
<dbReference type="EMBL" id="JAYRBN010000070">
    <property type="protein sequence ID" value="KAL2734865.1"/>
    <property type="molecule type" value="Genomic_DNA"/>
</dbReference>
<name>A0ABD2BQ98_VESMC</name>
<gene>
    <name evidence="1" type="ORF">V1477_013583</name>
</gene>
<dbReference type="Proteomes" id="UP001607303">
    <property type="component" value="Unassembled WGS sequence"/>
</dbReference>
<proteinExistence type="predicted"/>